<dbReference type="RefSeq" id="WP_109904148.1">
    <property type="nucleotide sequence ID" value="NZ_QGLE01000003.1"/>
</dbReference>
<comment type="caution">
    <text evidence="1">The sequence shown here is derived from an EMBL/GenBank/DDBJ whole genome shotgun (WGS) entry which is preliminary data.</text>
</comment>
<evidence type="ECO:0000313" key="1">
    <source>
        <dbReference type="EMBL" id="PWR24579.1"/>
    </source>
</evidence>
<dbReference type="Proteomes" id="UP000245461">
    <property type="component" value="Unassembled WGS sequence"/>
</dbReference>
<evidence type="ECO:0000313" key="2">
    <source>
        <dbReference type="Proteomes" id="UP000245461"/>
    </source>
</evidence>
<name>A0A317ECF1_9PROT</name>
<keyword evidence="2" id="KW-1185">Reference proteome</keyword>
<protein>
    <submittedName>
        <fullName evidence="1">Uncharacterized protein</fullName>
    </submittedName>
</protein>
<proteinExistence type="predicted"/>
<sequence>MTTVPSAARCELDFETMLFQLEGVSDLLIEEADRISTDLLQMKKMGVLPQCASVASLSFLVESLRGLVAALPQAWLDEVNDRVSANASLARHRS</sequence>
<dbReference type="EMBL" id="QGLE01000003">
    <property type="protein sequence ID" value="PWR24579.1"/>
    <property type="molecule type" value="Genomic_DNA"/>
</dbReference>
<reference evidence="1 2" key="1">
    <citation type="submission" date="2018-05" db="EMBL/GenBank/DDBJ databases">
        <title>Zavarzinia sp. HR-AS.</title>
        <authorList>
            <person name="Lee Y."/>
            <person name="Jeon C.O."/>
        </authorList>
    </citation>
    <scope>NUCLEOTIDE SEQUENCE [LARGE SCALE GENOMIC DNA]</scope>
    <source>
        <strain evidence="1 2">HR-AS</strain>
    </source>
</reference>
<dbReference type="AlphaFoldDB" id="A0A317ECF1"/>
<accession>A0A317ECF1</accession>
<gene>
    <name evidence="1" type="ORF">DKG74_07175</name>
</gene>
<organism evidence="1 2">
    <name type="scientific">Zavarzinia aquatilis</name>
    <dbReference type="NCBI Taxonomy" id="2211142"/>
    <lineage>
        <taxon>Bacteria</taxon>
        <taxon>Pseudomonadati</taxon>
        <taxon>Pseudomonadota</taxon>
        <taxon>Alphaproteobacteria</taxon>
        <taxon>Rhodospirillales</taxon>
        <taxon>Zavarziniaceae</taxon>
        <taxon>Zavarzinia</taxon>
    </lineage>
</organism>